<evidence type="ECO:0000256" key="1">
    <source>
        <dbReference type="ARBA" id="ARBA00022801"/>
    </source>
</evidence>
<gene>
    <name evidence="3" type="ORF">S01H4_19643</name>
</gene>
<name>X0ZIJ9_9ZZZZ</name>
<dbReference type="AlphaFoldDB" id="X0ZIJ9"/>
<comment type="caution">
    <text evidence="3">The sequence shown here is derived from an EMBL/GenBank/DDBJ whole genome shotgun (WGS) entry which is preliminary data.</text>
</comment>
<evidence type="ECO:0000259" key="2">
    <source>
        <dbReference type="Pfam" id="PF00857"/>
    </source>
</evidence>
<sequence>MVDKTALVIIDVQNGLFTIDDFPLYKEDVLIKNIQLLIKKARNAKVPLFYIQHNEPKGKRLETGTENWKIHPAITPNSGDIIIQKYNSDSF</sequence>
<dbReference type="EMBL" id="BART01008776">
    <property type="protein sequence ID" value="GAG57937.1"/>
    <property type="molecule type" value="Genomic_DNA"/>
</dbReference>
<dbReference type="Gene3D" id="3.40.50.850">
    <property type="entry name" value="Isochorismatase-like"/>
    <property type="match status" value="1"/>
</dbReference>
<organism evidence="3">
    <name type="scientific">marine sediment metagenome</name>
    <dbReference type="NCBI Taxonomy" id="412755"/>
    <lineage>
        <taxon>unclassified sequences</taxon>
        <taxon>metagenomes</taxon>
        <taxon>ecological metagenomes</taxon>
    </lineage>
</organism>
<proteinExistence type="predicted"/>
<protein>
    <recommendedName>
        <fullName evidence="2">Isochorismatase-like domain-containing protein</fullName>
    </recommendedName>
</protein>
<evidence type="ECO:0000313" key="3">
    <source>
        <dbReference type="EMBL" id="GAG57937.1"/>
    </source>
</evidence>
<dbReference type="GO" id="GO:0016787">
    <property type="term" value="F:hydrolase activity"/>
    <property type="evidence" value="ECO:0007669"/>
    <property type="project" value="UniProtKB-KW"/>
</dbReference>
<feature type="domain" description="Isochorismatase-like" evidence="2">
    <location>
        <begin position="5"/>
        <end position="91"/>
    </location>
</feature>
<dbReference type="InterPro" id="IPR036380">
    <property type="entry name" value="Isochorismatase-like_sf"/>
</dbReference>
<accession>X0ZIJ9</accession>
<dbReference type="Pfam" id="PF00857">
    <property type="entry name" value="Isochorismatase"/>
    <property type="match status" value="1"/>
</dbReference>
<keyword evidence="1" id="KW-0378">Hydrolase</keyword>
<dbReference type="InterPro" id="IPR000868">
    <property type="entry name" value="Isochorismatase-like_dom"/>
</dbReference>
<reference evidence="3" key="1">
    <citation type="journal article" date="2014" name="Front. Microbiol.">
        <title>High frequency of phylogenetically diverse reductive dehalogenase-homologous genes in deep subseafloor sedimentary metagenomes.</title>
        <authorList>
            <person name="Kawai M."/>
            <person name="Futagami T."/>
            <person name="Toyoda A."/>
            <person name="Takaki Y."/>
            <person name="Nishi S."/>
            <person name="Hori S."/>
            <person name="Arai W."/>
            <person name="Tsubouchi T."/>
            <person name="Morono Y."/>
            <person name="Uchiyama I."/>
            <person name="Ito T."/>
            <person name="Fujiyama A."/>
            <person name="Inagaki F."/>
            <person name="Takami H."/>
        </authorList>
    </citation>
    <scope>NUCLEOTIDE SEQUENCE</scope>
    <source>
        <strain evidence="3">Expedition CK06-06</strain>
    </source>
</reference>
<feature type="non-terminal residue" evidence="3">
    <location>
        <position position="91"/>
    </location>
</feature>
<dbReference type="PANTHER" id="PTHR43540">
    <property type="entry name" value="PEROXYUREIDOACRYLATE/UREIDOACRYLATE AMIDOHYDROLASE-RELATED"/>
    <property type="match status" value="1"/>
</dbReference>
<dbReference type="SUPFAM" id="SSF52499">
    <property type="entry name" value="Isochorismatase-like hydrolases"/>
    <property type="match status" value="1"/>
</dbReference>
<dbReference type="InterPro" id="IPR050272">
    <property type="entry name" value="Isochorismatase-like_hydrls"/>
</dbReference>
<dbReference type="PANTHER" id="PTHR43540:SF14">
    <property type="entry name" value="ISOCHORISMATASE"/>
    <property type="match status" value="1"/>
</dbReference>